<organism evidence="1 2">
    <name type="scientific">Drouetiella hepatica Uher 2000/2452</name>
    <dbReference type="NCBI Taxonomy" id="904376"/>
    <lineage>
        <taxon>Bacteria</taxon>
        <taxon>Bacillati</taxon>
        <taxon>Cyanobacteriota</taxon>
        <taxon>Cyanophyceae</taxon>
        <taxon>Oculatellales</taxon>
        <taxon>Oculatellaceae</taxon>
        <taxon>Drouetiella</taxon>
    </lineage>
</organism>
<comment type="caution">
    <text evidence="1">The sequence shown here is derived from an EMBL/GenBank/DDBJ whole genome shotgun (WGS) entry which is preliminary data.</text>
</comment>
<dbReference type="EMBL" id="JAHHHD010000001">
    <property type="protein sequence ID" value="MBW4657317.1"/>
    <property type="molecule type" value="Genomic_DNA"/>
</dbReference>
<dbReference type="Proteomes" id="UP000757435">
    <property type="component" value="Unassembled WGS sequence"/>
</dbReference>
<protein>
    <submittedName>
        <fullName evidence="1">Uncharacterized protein</fullName>
    </submittedName>
</protein>
<proteinExistence type="predicted"/>
<evidence type="ECO:0000313" key="2">
    <source>
        <dbReference type="Proteomes" id="UP000757435"/>
    </source>
</evidence>
<evidence type="ECO:0000313" key="1">
    <source>
        <dbReference type="EMBL" id="MBW4657317.1"/>
    </source>
</evidence>
<dbReference type="AlphaFoldDB" id="A0A951Q6L4"/>
<gene>
    <name evidence="1" type="ORF">KME15_01475</name>
</gene>
<sequence length="143" mass="16270">MSFKAKFQSSQIVYLECQKTRLYAEVIQIVEDRQLAWVRPIALVDASGLVDDLSKSDDRHLDNQPLLYDLREGADLLCPTSLFQAALDTQVIPILTELEISKAEMTRHQAAFSQTVPQPSALHHLLRAFIQNVWQTHPEAFQP</sequence>
<name>A0A951Q6L4_9CYAN</name>
<reference evidence="1" key="2">
    <citation type="journal article" date="2022" name="Microbiol. Resour. Announc.">
        <title>Metagenome Sequencing to Explore Phylogenomics of Terrestrial Cyanobacteria.</title>
        <authorList>
            <person name="Ward R.D."/>
            <person name="Stajich J.E."/>
            <person name="Johansen J.R."/>
            <person name="Huntemann M."/>
            <person name="Clum A."/>
            <person name="Foster B."/>
            <person name="Foster B."/>
            <person name="Roux S."/>
            <person name="Palaniappan K."/>
            <person name="Varghese N."/>
            <person name="Mukherjee S."/>
            <person name="Reddy T.B.K."/>
            <person name="Daum C."/>
            <person name="Copeland A."/>
            <person name="Chen I.A."/>
            <person name="Ivanova N.N."/>
            <person name="Kyrpides N.C."/>
            <person name="Shapiro N."/>
            <person name="Eloe-Fadrosh E.A."/>
            <person name="Pietrasiak N."/>
        </authorList>
    </citation>
    <scope>NUCLEOTIDE SEQUENCE</scope>
    <source>
        <strain evidence="1">UHER 2000/2452</strain>
    </source>
</reference>
<accession>A0A951Q6L4</accession>
<reference evidence="1" key="1">
    <citation type="submission" date="2021-05" db="EMBL/GenBank/DDBJ databases">
        <authorList>
            <person name="Pietrasiak N."/>
            <person name="Ward R."/>
            <person name="Stajich J.E."/>
            <person name="Kurbessoian T."/>
        </authorList>
    </citation>
    <scope>NUCLEOTIDE SEQUENCE</scope>
    <source>
        <strain evidence="1">UHER 2000/2452</strain>
    </source>
</reference>